<reference evidence="1 2" key="1">
    <citation type="submission" date="2023-09" db="EMBL/GenBank/DDBJ databases">
        <authorList>
            <person name="Rey-Velasco X."/>
        </authorList>
    </citation>
    <scope>NUCLEOTIDE SEQUENCE [LARGE SCALE GENOMIC DNA]</scope>
    <source>
        <strain evidence="1 2">W311</strain>
    </source>
</reference>
<accession>A0ABZ0B6A4</accession>
<gene>
    <name evidence="1" type="ORF">RPR59_07965</name>
</gene>
<dbReference type="SUPFAM" id="SSF50969">
    <property type="entry name" value="YVTN repeat-like/Quinoprotein amine dehydrogenase"/>
    <property type="match status" value="1"/>
</dbReference>
<keyword evidence="2" id="KW-1185">Reference proteome</keyword>
<evidence type="ECO:0000313" key="2">
    <source>
        <dbReference type="Proteomes" id="UP001302249"/>
    </source>
</evidence>
<dbReference type="EMBL" id="CP135076">
    <property type="protein sequence ID" value="WNO52418.1"/>
    <property type="molecule type" value="Genomic_DNA"/>
</dbReference>
<protein>
    <submittedName>
        <fullName evidence="1">Uncharacterized protein</fullName>
    </submittedName>
</protein>
<dbReference type="Proteomes" id="UP001302249">
    <property type="component" value="Chromosome"/>
</dbReference>
<proteinExistence type="predicted"/>
<organism evidence="1 2">
    <name type="scientific">Stakelama saccharophila</name>
    <dbReference type="NCBI Taxonomy" id="3075605"/>
    <lineage>
        <taxon>Bacteria</taxon>
        <taxon>Pseudomonadati</taxon>
        <taxon>Pseudomonadota</taxon>
        <taxon>Alphaproteobacteria</taxon>
        <taxon>Sphingomonadales</taxon>
        <taxon>Sphingomonadaceae</taxon>
        <taxon>Stakelama</taxon>
    </lineage>
</organism>
<dbReference type="Gene3D" id="2.130.10.10">
    <property type="entry name" value="YVTN repeat-like/Quinoprotein amine dehydrogenase"/>
    <property type="match status" value="1"/>
</dbReference>
<sequence>MVAYGGTTIDLIDVAARKKLRTLDISPNRRPHGIAWLDNDRLIATAEDSRSVAIVSRSGKVRSIPTDQDGTHMVVVSPDRVEHPVEGMAIGAYETLGVRARREIGVHYGDFVAMAHCSQDRERFWPEHRVDTLQHGASSRISCSCFKSSHNASGTRVR</sequence>
<dbReference type="InterPro" id="IPR011044">
    <property type="entry name" value="Quino_amine_DH_bsu"/>
</dbReference>
<dbReference type="InterPro" id="IPR015943">
    <property type="entry name" value="WD40/YVTN_repeat-like_dom_sf"/>
</dbReference>
<evidence type="ECO:0000313" key="1">
    <source>
        <dbReference type="EMBL" id="WNO52418.1"/>
    </source>
</evidence>
<name>A0ABZ0B6A4_9SPHN</name>